<evidence type="ECO:0000256" key="1">
    <source>
        <dbReference type="SAM" id="SignalP"/>
    </source>
</evidence>
<dbReference type="Gene3D" id="2.40.100.10">
    <property type="entry name" value="Cyclophilin-like"/>
    <property type="match status" value="1"/>
</dbReference>
<keyword evidence="4" id="KW-1185">Reference proteome</keyword>
<evidence type="ECO:0000259" key="2">
    <source>
        <dbReference type="Pfam" id="PF00160"/>
    </source>
</evidence>
<dbReference type="AlphaFoldDB" id="A0ABD1YZG6"/>
<feature type="signal peptide" evidence="1">
    <location>
        <begin position="1"/>
        <end position="26"/>
    </location>
</feature>
<dbReference type="SUPFAM" id="SSF50891">
    <property type="entry name" value="Cyclophilin-like"/>
    <property type="match status" value="1"/>
</dbReference>
<sequence length="226" mass="24840">MEGDGRRWKISVLGLIFLGIAQLCDAGVGYREDAFVGYSEQSYKKTTPPGTKQASEYLIFSTTFGEIKVELASIASPKSVKYIKSLVSRGLTEDCSFYRAEPAGPTLDEGRDLVRPGYALVQGGLYSCGRQETKNLAVETALRNTKGAISLITGTSEFFFNLEAHPDWDGSFSVFGRVVGSESWNTLLRIVRSPTRQEAHTSGTILRMLINPVPFRARLTVSGSYF</sequence>
<proteinExistence type="predicted"/>
<dbReference type="PANTHER" id="PTHR46873">
    <property type="entry name" value="EXPRESSED PROTEIN"/>
    <property type="match status" value="1"/>
</dbReference>
<dbReference type="InterPro" id="IPR029000">
    <property type="entry name" value="Cyclophilin-like_dom_sf"/>
</dbReference>
<dbReference type="Pfam" id="PF00160">
    <property type="entry name" value="Pro_isomerase"/>
    <property type="match status" value="1"/>
</dbReference>
<reference evidence="3 4" key="1">
    <citation type="submission" date="2024-09" db="EMBL/GenBank/DDBJ databases">
        <title>Chromosome-scale assembly of Riccia fluitans.</title>
        <authorList>
            <person name="Paukszto L."/>
            <person name="Sawicki J."/>
            <person name="Karawczyk K."/>
            <person name="Piernik-Szablinska J."/>
            <person name="Szczecinska M."/>
            <person name="Mazdziarz M."/>
        </authorList>
    </citation>
    <scope>NUCLEOTIDE SEQUENCE [LARGE SCALE GENOMIC DNA]</scope>
    <source>
        <strain evidence="3">Rf_01</strain>
        <tissue evidence="3">Aerial parts of the thallus</tissue>
    </source>
</reference>
<comment type="caution">
    <text evidence="3">The sequence shown here is derived from an EMBL/GenBank/DDBJ whole genome shotgun (WGS) entry which is preliminary data.</text>
</comment>
<accession>A0ABD1YZG6</accession>
<feature type="chain" id="PRO_5044823921" description="PPIase cyclophilin-type domain-containing protein" evidence="1">
    <location>
        <begin position="27"/>
        <end position="226"/>
    </location>
</feature>
<gene>
    <name evidence="3" type="ORF">R1flu_007367</name>
</gene>
<dbReference type="EMBL" id="JBHFFA010000003">
    <property type="protein sequence ID" value="KAL2635888.1"/>
    <property type="molecule type" value="Genomic_DNA"/>
</dbReference>
<keyword evidence="1" id="KW-0732">Signal</keyword>
<evidence type="ECO:0000313" key="3">
    <source>
        <dbReference type="EMBL" id="KAL2635888.1"/>
    </source>
</evidence>
<dbReference type="InterPro" id="IPR002130">
    <property type="entry name" value="Cyclophilin-type_PPIase_dom"/>
</dbReference>
<dbReference type="PANTHER" id="PTHR46873:SF3">
    <property type="entry name" value="PPIASE CYCLOPHILIN-TYPE DOMAIN-CONTAINING PROTEIN"/>
    <property type="match status" value="1"/>
</dbReference>
<organism evidence="3 4">
    <name type="scientific">Riccia fluitans</name>
    <dbReference type="NCBI Taxonomy" id="41844"/>
    <lineage>
        <taxon>Eukaryota</taxon>
        <taxon>Viridiplantae</taxon>
        <taxon>Streptophyta</taxon>
        <taxon>Embryophyta</taxon>
        <taxon>Marchantiophyta</taxon>
        <taxon>Marchantiopsida</taxon>
        <taxon>Marchantiidae</taxon>
        <taxon>Marchantiales</taxon>
        <taxon>Ricciaceae</taxon>
        <taxon>Riccia</taxon>
    </lineage>
</organism>
<feature type="domain" description="PPIase cyclophilin-type" evidence="2">
    <location>
        <begin position="58"/>
        <end position="200"/>
    </location>
</feature>
<dbReference type="Proteomes" id="UP001605036">
    <property type="component" value="Unassembled WGS sequence"/>
</dbReference>
<protein>
    <recommendedName>
        <fullName evidence="2">PPIase cyclophilin-type domain-containing protein</fullName>
    </recommendedName>
</protein>
<name>A0ABD1YZG6_9MARC</name>
<evidence type="ECO:0000313" key="4">
    <source>
        <dbReference type="Proteomes" id="UP001605036"/>
    </source>
</evidence>